<evidence type="ECO:0000313" key="3">
    <source>
        <dbReference type="Proteomes" id="UP001597525"/>
    </source>
</evidence>
<gene>
    <name evidence="2" type="ORF">ACFS7Y_17705</name>
</gene>
<organism evidence="2 3">
    <name type="scientific">Sphingobacterium bambusae</name>
    <dbReference type="NCBI Taxonomy" id="662858"/>
    <lineage>
        <taxon>Bacteria</taxon>
        <taxon>Pseudomonadati</taxon>
        <taxon>Bacteroidota</taxon>
        <taxon>Sphingobacteriia</taxon>
        <taxon>Sphingobacteriales</taxon>
        <taxon>Sphingobacteriaceae</taxon>
        <taxon>Sphingobacterium</taxon>
    </lineage>
</organism>
<keyword evidence="3" id="KW-1185">Reference proteome</keyword>
<dbReference type="Proteomes" id="UP001597525">
    <property type="component" value="Unassembled WGS sequence"/>
</dbReference>
<accession>A0ABW6BNF1</accession>
<keyword evidence="1" id="KW-1133">Transmembrane helix</keyword>
<name>A0ABW6BNF1_9SPHI</name>
<proteinExistence type="predicted"/>
<feature type="transmembrane region" description="Helical" evidence="1">
    <location>
        <begin position="12"/>
        <end position="33"/>
    </location>
</feature>
<evidence type="ECO:0000313" key="2">
    <source>
        <dbReference type="EMBL" id="MFD2969235.1"/>
    </source>
</evidence>
<keyword evidence="1" id="KW-0472">Membrane</keyword>
<feature type="transmembrane region" description="Helical" evidence="1">
    <location>
        <begin position="56"/>
        <end position="80"/>
    </location>
</feature>
<evidence type="ECO:0000256" key="1">
    <source>
        <dbReference type="SAM" id="Phobius"/>
    </source>
</evidence>
<dbReference type="EMBL" id="JBHUPB010000012">
    <property type="protein sequence ID" value="MFD2969235.1"/>
    <property type="molecule type" value="Genomic_DNA"/>
</dbReference>
<reference evidence="3" key="1">
    <citation type="journal article" date="2019" name="Int. J. Syst. Evol. Microbiol.">
        <title>The Global Catalogue of Microorganisms (GCM) 10K type strain sequencing project: providing services to taxonomists for standard genome sequencing and annotation.</title>
        <authorList>
            <consortium name="The Broad Institute Genomics Platform"/>
            <consortium name="The Broad Institute Genome Sequencing Center for Infectious Disease"/>
            <person name="Wu L."/>
            <person name="Ma J."/>
        </authorList>
    </citation>
    <scope>NUCLEOTIDE SEQUENCE [LARGE SCALE GENOMIC DNA]</scope>
    <source>
        <strain evidence="3">KCTC 22814</strain>
    </source>
</reference>
<dbReference type="RefSeq" id="WP_320186448.1">
    <property type="nucleotide sequence ID" value="NZ_CP138332.1"/>
</dbReference>
<comment type="caution">
    <text evidence="2">The sequence shown here is derived from an EMBL/GenBank/DDBJ whole genome shotgun (WGS) entry which is preliminary data.</text>
</comment>
<feature type="transmembrane region" description="Helical" evidence="1">
    <location>
        <begin position="112"/>
        <end position="129"/>
    </location>
</feature>
<sequence>MNKYRNVNWQRVLIIILLTVNATGALLAGYGFMRYPDGSSLGMDTTMLRFSPFDNFLIPGIILFCGNGLLSLATVLLLVCKKPLANPALLLQGIVLVGWIAVQMIMLRETNYLQLTFGFVGLLFLRFGYSWTYKRG</sequence>
<feature type="transmembrane region" description="Helical" evidence="1">
    <location>
        <begin position="87"/>
        <end position="106"/>
    </location>
</feature>
<protein>
    <recommendedName>
        <fullName evidence="4">DUF4345 domain-containing protein</fullName>
    </recommendedName>
</protein>
<keyword evidence="1" id="KW-0812">Transmembrane</keyword>
<evidence type="ECO:0008006" key="4">
    <source>
        <dbReference type="Google" id="ProtNLM"/>
    </source>
</evidence>